<keyword evidence="4" id="KW-0234">DNA repair</keyword>
<dbReference type="Proteomes" id="UP000191672">
    <property type="component" value="Unassembled WGS sequence"/>
</dbReference>
<dbReference type="FunFam" id="3.30.565.10:FF:000033">
    <property type="entry name" value="DNA mismatch repair protein Mlh1"/>
    <property type="match status" value="1"/>
</dbReference>
<dbReference type="InterPro" id="IPR014762">
    <property type="entry name" value="DNA_mismatch_repair_CS"/>
</dbReference>
<dbReference type="Gene3D" id="3.30.565.10">
    <property type="entry name" value="Histidine kinase-like ATPase, C-terminal domain"/>
    <property type="match status" value="1"/>
</dbReference>
<keyword evidence="5" id="KW-0539">Nucleus</keyword>
<name>A0A1V6PWU3_9EURO</name>
<evidence type="ECO:0000313" key="9">
    <source>
        <dbReference type="Proteomes" id="UP000191672"/>
    </source>
</evidence>
<evidence type="ECO:0000256" key="4">
    <source>
        <dbReference type="ARBA" id="ARBA00023204"/>
    </source>
</evidence>
<dbReference type="FunFam" id="3.30.230.10:FF:000014">
    <property type="entry name" value="DNA mismatch repair protein Mlh1"/>
    <property type="match status" value="1"/>
</dbReference>
<dbReference type="InterPro" id="IPR020568">
    <property type="entry name" value="Ribosomal_Su5_D2-typ_SF"/>
</dbReference>
<dbReference type="InterPro" id="IPR013507">
    <property type="entry name" value="DNA_mismatch_S5_2-like"/>
</dbReference>
<feature type="compositionally biased region" description="Polar residues" evidence="6">
    <location>
        <begin position="757"/>
        <end position="773"/>
    </location>
</feature>
<evidence type="ECO:0000256" key="2">
    <source>
        <dbReference type="ARBA" id="ARBA00006082"/>
    </source>
</evidence>
<dbReference type="Pfam" id="PF13589">
    <property type="entry name" value="HATPase_c_3"/>
    <property type="match status" value="1"/>
</dbReference>
<dbReference type="GO" id="GO:0005524">
    <property type="term" value="F:ATP binding"/>
    <property type="evidence" value="ECO:0007669"/>
    <property type="project" value="InterPro"/>
</dbReference>
<sequence length="833" mass="91524">MNVGQEGAVQGDDISAYRLIFLSDLDNQRASTVTRHSLLGIAELMMEDQMDTAPIEQRGTKRAAEETGIQEPPKSKKIKARKRALDPDVVNKIAAGEIIVAPMHALKELIENAVDAGSTSIEVLVKDGGLKLLQITDNGHGIDRDDLPILCERFTTSKLKEFEDLSSIGTYGFRGEALASISHIAHLTVTTKTAGSSCAWRAHYGDGKLIPAKPGQNAAPKATAGRGGTQITVEDLFYNVPTRRRAFRSASEEYAKILDVVGRYAVHCHGVAFSCRKHGDSGVSISTPASASTVDRIRQIHGSAVANEVVEFNCEDKKFGFRSSGFATNANYHVKKTVILLFINHRAVESTTFKRAVEQTYSAFLPKGGHPFVYLDLEIEPNRVDVNVHPTKREVNFLNEDEIIELVCTEIRSKLAEVDSSRTFLTQSLLPTVPTIQSLQDDRNEPKEGADKTRGATPKTPATNKKPYENNLIRTDSKVRKITAMLAPSPRDPSNPNAPDTDNQITSVLEGGLQYTTTDRQPLRIALSSIKTLRANVRAEMHNTLTEMFATHTYVGLVDEQRRLAAIQSGVKLYLIDYGLTSNEFFYQIGLTDFGNFGTIKLNPAPKLTDLLKIAADEEKKQEHSTQGTQDSNQKDADKIFANAPDMIARTLVQRREMLNEYFAMQISSDGHLLSIPLLLKGYVPALSKLPRFLLRLGPYVDWDSEEGCFRSFLRELAAFYTPEQLPVLAGDADVDADASGSASGSESGPAPPPAQADSTTEPVIADASSSSARTSELDAEAFVRARRAQIIRMLEYVLFPAVRARLVATSRLLRGVVEVADLKGLYRVFERC</sequence>
<comment type="subcellular location">
    <subcellularLocation>
        <location evidence="1">Nucleus</location>
    </subcellularLocation>
</comment>
<dbReference type="NCBIfam" id="TIGR00585">
    <property type="entry name" value="mutl"/>
    <property type="match status" value="1"/>
</dbReference>
<gene>
    <name evidence="8" type="ORF">PENANT_c027G09203</name>
</gene>
<dbReference type="Pfam" id="PF01119">
    <property type="entry name" value="DNA_mis_repair"/>
    <property type="match status" value="1"/>
</dbReference>
<dbReference type="Gene3D" id="3.30.230.10">
    <property type="match status" value="1"/>
</dbReference>
<proteinExistence type="inferred from homology"/>
<dbReference type="GO" id="GO:0061982">
    <property type="term" value="P:meiosis I cell cycle process"/>
    <property type="evidence" value="ECO:0007669"/>
    <property type="project" value="UniProtKB-ARBA"/>
</dbReference>
<dbReference type="InterPro" id="IPR014721">
    <property type="entry name" value="Ribsml_uS5_D2-typ_fold_subgr"/>
</dbReference>
<dbReference type="SMART" id="SM01340">
    <property type="entry name" value="DNA_mis_repair"/>
    <property type="match status" value="1"/>
</dbReference>
<dbReference type="GO" id="GO:0006298">
    <property type="term" value="P:mismatch repair"/>
    <property type="evidence" value="ECO:0007669"/>
    <property type="project" value="InterPro"/>
</dbReference>
<dbReference type="AlphaFoldDB" id="A0A1V6PWU3"/>
<dbReference type="GO" id="GO:0030983">
    <property type="term" value="F:mismatched DNA binding"/>
    <property type="evidence" value="ECO:0007669"/>
    <property type="project" value="InterPro"/>
</dbReference>
<dbReference type="GO" id="GO:0016887">
    <property type="term" value="F:ATP hydrolysis activity"/>
    <property type="evidence" value="ECO:0007669"/>
    <property type="project" value="InterPro"/>
</dbReference>
<comment type="caution">
    <text evidence="8">The sequence shown here is derived from an EMBL/GenBank/DDBJ whole genome shotgun (WGS) entry which is preliminary data.</text>
</comment>
<dbReference type="InterPro" id="IPR032189">
    <property type="entry name" value="Mlh1_C"/>
</dbReference>
<feature type="region of interest" description="Disordered" evidence="6">
    <location>
        <begin position="735"/>
        <end position="773"/>
    </location>
</feature>
<dbReference type="PANTHER" id="PTHR10073">
    <property type="entry name" value="DNA MISMATCH REPAIR PROTEIN MLH, PMS, MUTL"/>
    <property type="match status" value="1"/>
</dbReference>
<keyword evidence="3" id="KW-0227">DNA damage</keyword>
<feature type="region of interest" description="Disordered" evidence="6">
    <location>
        <begin position="54"/>
        <end position="81"/>
    </location>
</feature>
<dbReference type="PANTHER" id="PTHR10073:SF12">
    <property type="entry name" value="DNA MISMATCH REPAIR PROTEIN MLH1"/>
    <property type="match status" value="1"/>
</dbReference>
<evidence type="ECO:0000256" key="3">
    <source>
        <dbReference type="ARBA" id="ARBA00022763"/>
    </source>
</evidence>
<dbReference type="PROSITE" id="PS00058">
    <property type="entry name" value="DNA_MISMATCH_REPAIR_1"/>
    <property type="match status" value="1"/>
</dbReference>
<dbReference type="STRING" id="416450.A0A1V6PWU3"/>
<dbReference type="CDD" id="cd03483">
    <property type="entry name" value="MutL_Trans_MLH1"/>
    <property type="match status" value="1"/>
</dbReference>
<evidence type="ECO:0000313" key="8">
    <source>
        <dbReference type="EMBL" id="OQD81484.1"/>
    </source>
</evidence>
<dbReference type="InterPro" id="IPR036890">
    <property type="entry name" value="HATPase_C_sf"/>
</dbReference>
<dbReference type="InterPro" id="IPR038973">
    <property type="entry name" value="MutL/Mlh/Pms-like"/>
</dbReference>
<feature type="domain" description="DNA mismatch repair protein S5" evidence="7">
    <location>
        <begin position="297"/>
        <end position="416"/>
    </location>
</feature>
<dbReference type="SUPFAM" id="SSF54211">
    <property type="entry name" value="Ribosomal protein S5 domain 2-like"/>
    <property type="match status" value="1"/>
</dbReference>
<dbReference type="CDD" id="cd16926">
    <property type="entry name" value="HATPase_MutL-MLH-PMS-like"/>
    <property type="match status" value="1"/>
</dbReference>
<feature type="region of interest" description="Disordered" evidence="6">
    <location>
        <begin position="435"/>
        <end position="468"/>
    </location>
</feature>
<dbReference type="GO" id="GO:0140664">
    <property type="term" value="F:ATP-dependent DNA damage sensor activity"/>
    <property type="evidence" value="ECO:0007669"/>
    <property type="project" value="InterPro"/>
</dbReference>
<dbReference type="GO" id="GO:0032389">
    <property type="term" value="C:MutLalpha complex"/>
    <property type="evidence" value="ECO:0007669"/>
    <property type="project" value="TreeGrafter"/>
</dbReference>
<evidence type="ECO:0000256" key="6">
    <source>
        <dbReference type="SAM" id="MobiDB-lite"/>
    </source>
</evidence>
<keyword evidence="9" id="KW-1185">Reference proteome</keyword>
<dbReference type="Pfam" id="PF16413">
    <property type="entry name" value="Mlh1_C"/>
    <property type="match status" value="1"/>
</dbReference>
<protein>
    <recommendedName>
        <fullName evidence="7">DNA mismatch repair protein S5 domain-containing protein</fullName>
    </recommendedName>
</protein>
<feature type="compositionally biased region" description="Low complexity" evidence="6">
    <location>
        <begin position="738"/>
        <end position="749"/>
    </location>
</feature>
<evidence type="ECO:0000256" key="5">
    <source>
        <dbReference type="ARBA" id="ARBA00023242"/>
    </source>
</evidence>
<dbReference type="InterPro" id="IPR002099">
    <property type="entry name" value="MutL/Mlh/PMS"/>
</dbReference>
<dbReference type="EMBL" id="MDYN01000027">
    <property type="protein sequence ID" value="OQD81484.1"/>
    <property type="molecule type" value="Genomic_DNA"/>
</dbReference>
<evidence type="ECO:0000259" key="7">
    <source>
        <dbReference type="SMART" id="SM01340"/>
    </source>
</evidence>
<reference evidence="9" key="1">
    <citation type="journal article" date="2017" name="Nat. Microbiol.">
        <title>Global analysis of biosynthetic gene clusters reveals vast potential of secondary metabolite production in Penicillium species.</title>
        <authorList>
            <person name="Nielsen J.C."/>
            <person name="Grijseels S."/>
            <person name="Prigent S."/>
            <person name="Ji B."/>
            <person name="Dainat J."/>
            <person name="Nielsen K.F."/>
            <person name="Frisvad J.C."/>
            <person name="Workman M."/>
            <person name="Nielsen J."/>
        </authorList>
    </citation>
    <scope>NUCLEOTIDE SEQUENCE [LARGE SCALE GENOMIC DNA]</scope>
    <source>
        <strain evidence="9">IBT 31811</strain>
    </source>
</reference>
<comment type="similarity">
    <text evidence="2">Belongs to the DNA mismatch repair MutL/HexB family.</text>
</comment>
<accession>A0A1V6PWU3</accession>
<dbReference type="SUPFAM" id="SSF55874">
    <property type="entry name" value="ATPase domain of HSP90 chaperone/DNA topoisomerase II/histidine kinase"/>
    <property type="match status" value="1"/>
</dbReference>
<feature type="compositionally biased region" description="Basic and acidic residues" evidence="6">
    <location>
        <begin position="440"/>
        <end position="454"/>
    </location>
</feature>
<organism evidence="8 9">
    <name type="scientific">Penicillium antarcticum</name>
    <dbReference type="NCBI Taxonomy" id="416450"/>
    <lineage>
        <taxon>Eukaryota</taxon>
        <taxon>Fungi</taxon>
        <taxon>Dikarya</taxon>
        <taxon>Ascomycota</taxon>
        <taxon>Pezizomycotina</taxon>
        <taxon>Eurotiomycetes</taxon>
        <taxon>Eurotiomycetidae</taxon>
        <taxon>Eurotiales</taxon>
        <taxon>Aspergillaceae</taxon>
        <taxon>Penicillium</taxon>
    </lineage>
</organism>
<evidence type="ECO:0000256" key="1">
    <source>
        <dbReference type="ARBA" id="ARBA00004123"/>
    </source>
</evidence>